<evidence type="ECO:0000313" key="3">
    <source>
        <dbReference type="Proteomes" id="UP001283361"/>
    </source>
</evidence>
<organism evidence="2 3">
    <name type="scientific">Elysia crispata</name>
    <name type="common">lettuce slug</name>
    <dbReference type="NCBI Taxonomy" id="231223"/>
    <lineage>
        <taxon>Eukaryota</taxon>
        <taxon>Metazoa</taxon>
        <taxon>Spiralia</taxon>
        <taxon>Lophotrochozoa</taxon>
        <taxon>Mollusca</taxon>
        <taxon>Gastropoda</taxon>
        <taxon>Heterobranchia</taxon>
        <taxon>Euthyneura</taxon>
        <taxon>Panpulmonata</taxon>
        <taxon>Sacoglossa</taxon>
        <taxon>Placobranchoidea</taxon>
        <taxon>Plakobranchidae</taxon>
        <taxon>Elysia</taxon>
    </lineage>
</organism>
<reference evidence="2" key="1">
    <citation type="journal article" date="2023" name="G3 (Bethesda)">
        <title>A reference genome for the long-term kleptoplast-retaining sea slug Elysia crispata morphotype clarki.</title>
        <authorList>
            <person name="Eastman K.E."/>
            <person name="Pendleton A.L."/>
            <person name="Shaikh M.A."/>
            <person name="Suttiyut T."/>
            <person name="Ogas R."/>
            <person name="Tomko P."/>
            <person name="Gavelis G."/>
            <person name="Widhalm J.R."/>
            <person name="Wisecaver J.H."/>
        </authorList>
    </citation>
    <scope>NUCLEOTIDE SEQUENCE</scope>
    <source>
        <strain evidence="2">ECLA1</strain>
    </source>
</reference>
<proteinExistence type="predicted"/>
<dbReference type="AlphaFoldDB" id="A0AAE1AGN9"/>
<evidence type="ECO:0000313" key="2">
    <source>
        <dbReference type="EMBL" id="KAK3786746.1"/>
    </source>
</evidence>
<name>A0AAE1AGN9_9GAST</name>
<evidence type="ECO:0000256" key="1">
    <source>
        <dbReference type="SAM" id="MobiDB-lite"/>
    </source>
</evidence>
<dbReference type="Proteomes" id="UP001283361">
    <property type="component" value="Unassembled WGS sequence"/>
</dbReference>
<keyword evidence="3" id="KW-1185">Reference proteome</keyword>
<gene>
    <name evidence="2" type="ORF">RRG08_000952</name>
</gene>
<feature type="region of interest" description="Disordered" evidence="1">
    <location>
        <begin position="62"/>
        <end position="85"/>
    </location>
</feature>
<accession>A0AAE1AGN9</accession>
<comment type="caution">
    <text evidence="2">The sequence shown here is derived from an EMBL/GenBank/DDBJ whole genome shotgun (WGS) entry which is preliminary data.</text>
</comment>
<sequence length="85" mass="9444">MFTRSARRFVPYTISSVPATGSTRLPAHGRSERHVTVRWTLGGVLFLVYHVSSPPDRSHYWPASLSDSPGPIRPTLGRASPWVSK</sequence>
<protein>
    <submittedName>
        <fullName evidence="2">Uncharacterized protein</fullName>
    </submittedName>
</protein>
<dbReference type="EMBL" id="JAWDGP010001945">
    <property type="protein sequence ID" value="KAK3786746.1"/>
    <property type="molecule type" value="Genomic_DNA"/>
</dbReference>